<dbReference type="InterPro" id="IPR044208">
    <property type="entry name" value="FKBP19-like"/>
</dbReference>
<dbReference type="PROSITE" id="PS50059">
    <property type="entry name" value="FKBP_PPIASE"/>
    <property type="match status" value="1"/>
</dbReference>
<feature type="domain" description="PPIase FKBP-type" evidence="2">
    <location>
        <begin position="99"/>
        <end position="167"/>
    </location>
</feature>
<dbReference type="GO" id="GO:0009507">
    <property type="term" value="C:chloroplast"/>
    <property type="evidence" value="ECO:0007669"/>
    <property type="project" value="TreeGrafter"/>
</dbReference>
<protein>
    <recommendedName>
        <fullName evidence="1">peptidylprolyl isomerase</fullName>
        <ecNumber evidence="1">5.2.1.8</ecNumber>
    </recommendedName>
</protein>
<comment type="caution">
    <text evidence="3">The sequence shown here is derived from an EMBL/GenBank/DDBJ whole genome shotgun (WGS) entry which is preliminary data.</text>
</comment>
<dbReference type="PANTHER" id="PTHR47717">
    <property type="entry name" value="PEPTIDYL-PROLYL CIS-TRANS ISOMERASE FKBP19, CHLOROPLASTIC"/>
    <property type="match status" value="1"/>
</dbReference>
<evidence type="ECO:0000313" key="4">
    <source>
        <dbReference type="Proteomes" id="UP001165065"/>
    </source>
</evidence>
<accession>A0A9W7L4F3</accession>
<evidence type="ECO:0000259" key="2">
    <source>
        <dbReference type="PROSITE" id="PS50059"/>
    </source>
</evidence>
<proteinExistence type="predicted"/>
<keyword evidence="1" id="KW-0697">Rotamase</keyword>
<dbReference type="PANTHER" id="PTHR47717:SF1">
    <property type="entry name" value="PEPTIDYL-PROLYL CIS-TRANS ISOMERASE FKBP19, CHLOROPLASTIC"/>
    <property type="match status" value="1"/>
</dbReference>
<evidence type="ECO:0000313" key="3">
    <source>
        <dbReference type="EMBL" id="GMI27501.1"/>
    </source>
</evidence>
<dbReference type="Gene3D" id="3.10.50.40">
    <property type="match status" value="1"/>
</dbReference>
<dbReference type="Proteomes" id="UP001165065">
    <property type="component" value="Unassembled WGS sequence"/>
</dbReference>
<dbReference type="AlphaFoldDB" id="A0A9W7L4F3"/>
<dbReference type="EC" id="5.2.1.8" evidence="1"/>
<dbReference type="GO" id="GO:0009579">
    <property type="term" value="C:thylakoid"/>
    <property type="evidence" value="ECO:0007669"/>
    <property type="project" value="TreeGrafter"/>
</dbReference>
<comment type="catalytic activity">
    <reaction evidence="1">
        <text>[protein]-peptidylproline (omega=180) = [protein]-peptidylproline (omega=0)</text>
        <dbReference type="Rhea" id="RHEA:16237"/>
        <dbReference type="Rhea" id="RHEA-COMP:10747"/>
        <dbReference type="Rhea" id="RHEA-COMP:10748"/>
        <dbReference type="ChEBI" id="CHEBI:83833"/>
        <dbReference type="ChEBI" id="CHEBI:83834"/>
        <dbReference type="EC" id="5.2.1.8"/>
    </reaction>
</comment>
<dbReference type="Pfam" id="PF00254">
    <property type="entry name" value="FKBP_C"/>
    <property type="match status" value="1"/>
</dbReference>
<dbReference type="InterPro" id="IPR046357">
    <property type="entry name" value="PPIase_dom_sf"/>
</dbReference>
<dbReference type="GO" id="GO:0003755">
    <property type="term" value="F:peptidyl-prolyl cis-trans isomerase activity"/>
    <property type="evidence" value="ECO:0007669"/>
    <property type="project" value="UniProtKB-KW"/>
</dbReference>
<reference evidence="4" key="1">
    <citation type="journal article" date="2023" name="Commun. Biol.">
        <title>Genome analysis of Parmales, the sister group of diatoms, reveals the evolutionary specialization of diatoms from phago-mixotrophs to photoautotrophs.</title>
        <authorList>
            <person name="Ban H."/>
            <person name="Sato S."/>
            <person name="Yoshikawa S."/>
            <person name="Yamada K."/>
            <person name="Nakamura Y."/>
            <person name="Ichinomiya M."/>
            <person name="Sato N."/>
            <person name="Blanc-Mathieu R."/>
            <person name="Endo H."/>
            <person name="Kuwata A."/>
            <person name="Ogata H."/>
        </authorList>
    </citation>
    <scope>NUCLEOTIDE SEQUENCE [LARGE SCALE GENOMIC DNA]</scope>
</reference>
<dbReference type="OrthoDB" id="77911at2759"/>
<sequence>MTNLPISSAFVSNHVNHQLRAQNKDHLNLSAVNRREVFDAALSIAGAGVLTGFPSASFAGTPAATSSLQSYPDFTRCPSGIQIKDVAAGVDGAPEAKNGDRVVFEWSGYTIGYFGRPFQAKGGPTGGAFDKDTDYERTTIGSGAMVKGLEEALIGMKQGQIRQIIVPDGPLSYPSSDYPHDVVGPKPSTFSGQRALNFVLQNEAGTIDKTLLFNVKVVRVDVGGVVDKQRR</sequence>
<gene>
    <name evidence="3" type="ORF">TrCOL_g2300</name>
</gene>
<dbReference type="SUPFAM" id="SSF54534">
    <property type="entry name" value="FKBP-like"/>
    <property type="match status" value="1"/>
</dbReference>
<organism evidence="3 4">
    <name type="scientific">Triparma columacea</name>
    <dbReference type="NCBI Taxonomy" id="722753"/>
    <lineage>
        <taxon>Eukaryota</taxon>
        <taxon>Sar</taxon>
        <taxon>Stramenopiles</taxon>
        <taxon>Ochrophyta</taxon>
        <taxon>Bolidophyceae</taxon>
        <taxon>Parmales</taxon>
        <taxon>Triparmaceae</taxon>
        <taxon>Triparma</taxon>
    </lineage>
</organism>
<name>A0A9W7L4F3_9STRA</name>
<keyword evidence="1" id="KW-0413">Isomerase</keyword>
<dbReference type="InterPro" id="IPR001179">
    <property type="entry name" value="PPIase_FKBP_dom"/>
</dbReference>
<evidence type="ECO:0000256" key="1">
    <source>
        <dbReference type="PROSITE-ProRule" id="PRU00277"/>
    </source>
</evidence>
<dbReference type="EMBL" id="BRYA01000645">
    <property type="protein sequence ID" value="GMI27501.1"/>
    <property type="molecule type" value="Genomic_DNA"/>
</dbReference>
<keyword evidence="4" id="KW-1185">Reference proteome</keyword>